<evidence type="ECO:0000256" key="3">
    <source>
        <dbReference type="ARBA" id="ARBA00023157"/>
    </source>
</evidence>
<dbReference type="Gene3D" id="3.20.20.80">
    <property type="entry name" value="Glycosidases"/>
    <property type="match status" value="1"/>
</dbReference>
<protein>
    <recommendedName>
        <fullName evidence="9">1,3-beta-glucanosyltransferase</fullName>
    </recommendedName>
</protein>
<feature type="region of interest" description="Disordered" evidence="5">
    <location>
        <begin position="408"/>
        <end position="447"/>
    </location>
</feature>
<comment type="caution">
    <text evidence="7">The sequence shown here is derived from an EMBL/GenBank/DDBJ whole genome shotgun (WGS) entry which is preliminary data.</text>
</comment>
<accession>A0AAD5M477</accession>
<feature type="signal peptide" evidence="6">
    <location>
        <begin position="1"/>
        <end position="21"/>
    </location>
</feature>
<comment type="similarity">
    <text evidence="1">Belongs to the glycosyl hydrolase 72 family.</text>
</comment>
<evidence type="ECO:0000256" key="2">
    <source>
        <dbReference type="ARBA" id="ARBA00022729"/>
    </source>
</evidence>
<gene>
    <name evidence="7" type="ORF">P43SY_004608</name>
</gene>
<dbReference type="AlphaFoldDB" id="A0AAD5M477"/>
<dbReference type="PANTHER" id="PTHR31468">
    <property type="entry name" value="1,3-BETA-GLUCANOSYLTRANSFERASE GAS1"/>
    <property type="match status" value="1"/>
</dbReference>
<dbReference type="GO" id="GO:0042124">
    <property type="term" value="F:1,3-beta-glucanosyltransferase activity"/>
    <property type="evidence" value="ECO:0007669"/>
    <property type="project" value="TreeGrafter"/>
</dbReference>
<keyword evidence="8" id="KW-1185">Reference proteome</keyword>
<organism evidence="7 8">
    <name type="scientific">Pythium insidiosum</name>
    <name type="common">Pythiosis disease agent</name>
    <dbReference type="NCBI Taxonomy" id="114742"/>
    <lineage>
        <taxon>Eukaryota</taxon>
        <taxon>Sar</taxon>
        <taxon>Stramenopiles</taxon>
        <taxon>Oomycota</taxon>
        <taxon>Peronosporomycetes</taxon>
        <taxon>Pythiales</taxon>
        <taxon>Pythiaceae</taxon>
        <taxon>Pythium</taxon>
    </lineage>
</organism>
<feature type="chain" id="PRO_5042011115" description="1,3-beta-glucanosyltransferase" evidence="6">
    <location>
        <begin position="22"/>
        <end position="467"/>
    </location>
</feature>
<name>A0AAD5M477_PYTIN</name>
<dbReference type="Pfam" id="PF03198">
    <property type="entry name" value="Glyco_hydro_72"/>
    <property type="match status" value="1"/>
</dbReference>
<keyword evidence="3" id="KW-1015">Disulfide bond</keyword>
<evidence type="ECO:0008006" key="9">
    <source>
        <dbReference type="Google" id="ProtNLM"/>
    </source>
</evidence>
<evidence type="ECO:0000313" key="7">
    <source>
        <dbReference type="EMBL" id="KAJ0402375.1"/>
    </source>
</evidence>
<dbReference type="PANTHER" id="PTHR31468:SF2">
    <property type="entry name" value="1,3-BETA-GLUCANOSYLTRANSFERASE GAS1"/>
    <property type="match status" value="1"/>
</dbReference>
<dbReference type="GO" id="GO:0005886">
    <property type="term" value="C:plasma membrane"/>
    <property type="evidence" value="ECO:0007669"/>
    <property type="project" value="TreeGrafter"/>
</dbReference>
<evidence type="ECO:0000313" key="8">
    <source>
        <dbReference type="Proteomes" id="UP001209570"/>
    </source>
</evidence>
<reference evidence="7" key="1">
    <citation type="submission" date="2021-12" db="EMBL/GenBank/DDBJ databases">
        <title>Prjna785345.</title>
        <authorList>
            <person name="Rujirawat T."/>
            <person name="Krajaejun T."/>
        </authorList>
    </citation>
    <scope>NUCLEOTIDE SEQUENCE</scope>
    <source>
        <strain evidence="7">Pi057C3</strain>
    </source>
</reference>
<evidence type="ECO:0000256" key="4">
    <source>
        <dbReference type="ARBA" id="ARBA00023180"/>
    </source>
</evidence>
<dbReference type="InterPro" id="IPR004886">
    <property type="entry name" value="Glucanosyltransferase"/>
</dbReference>
<evidence type="ECO:0000256" key="6">
    <source>
        <dbReference type="SAM" id="SignalP"/>
    </source>
</evidence>
<dbReference type="SUPFAM" id="SSF51445">
    <property type="entry name" value="(Trans)glycosidases"/>
    <property type="match status" value="1"/>
</dbReference>
<keyword evidence="2 6" id="KW-0732">Signal</keyword>
<dbReference type="EMBL" id="JAKCXM010000104">
    <property type="protein sequence ID" value="KAJ0402375.1"/>
    <property type="molecule type" value="Genomic_DNA"/>
</dbReference>
<sequence>MVLSFLKLVTGIALLCSAVDAWAPPIVAKGNKLFNSVTGQEFRIKGMAYYPRPNAGEFANVGNYDWAADDYESVWRPHLKIMKELGVNTIRLYSVDPTRSHDKFMCACSELGIYVIVGMTAPCENCSVIDELPPKCYSDSLFTRIQMVYNAMAVYDNTLAFSVGNENNLQTKHGKEGTATAPLRRVPIGLDIADIPPREIWLQYYDCLIDGDEDTRADWIGFNPYVECDPVDNLKYSDSEGLIKLMSEYKSIGYSRPIMFGEYGCNEGENTIDGWEKQRGFYDWMNEEPEMTAEIVGGNVFEFSTEIANLMKEKTISKKADPGKFGIGYFDPLTCDHSSVPCEFKPYPEFDNLKTAYLTTKNSTLTMDAFTPTRTKALSCPSKIVTELPGRPNVPVLSCSTLQPVCGGEKSNAGKKGTPKPLSESGPGKVKPSDGKQSSGNSTSAAPTVTAVSATVLSSVVLAVALA</sequence>
<evidence type="ECO:0000256" key="5">
    <source>
        <dbReference type="SAM" id="MobiDB-lite"/>
    </source>
</evidence>
<evidence type="ECO:0000256" key="1">
    <source>
        <dbReference type="ARBA" id="ARBA00007528"/>
    </source>
</evidence>
<dbReference type="Proteomes" id="UP001209570">
    <property type="component" value="Unassembled WGS sequence"/>
</dbReference>
<dbReference type="GO" id="GO:0034411">
    <property type="term" value="P:cell wall (1-&gt;3)-beta-D-glucan biosynthetic process"/>
    <property type="evidence" value="ECO:0007669"/>
    <property type="project" value="TreeGrafter"/>
</dbReference>
<keyword evidence="4" id="KW-0325">Glycoprotein</keyword>
<dbReference type="InterPro" id="IPR017853">
    <property type="entry name" value="GH"/>
</dbReference>
<proteinExistence type="inferred from homology"/>